<gene>
    <name evidence="1" type="ORF">ACFPP7_07585</name>
</gene>
<evidence type="ECO:0000313" key="1">
    <source>
        <dbReference type="EMBL" id="MFC5520780.1"/>
    </source>
</evidence>
<accession>A0ABW0Q8Y5</accession>
<comment type="caution">
    <text evidence="1">The sequence shown here is derived from an EMBL/GenBank/DDBJ whole genome shotgun (WGS) entry which is preliminary data.</text>
</comment>
<evidence type="ECO:0000313" key="2">
    <source>
        <dbReference type="Proteomes" id="UP001596084"/>
    </source>
</evidence>
<keyword evidence="2" id="KW-1185">Reference proteome</keyword>
<dbReference type="Proteomes" id="UP001596084">
    <property type="component" value="Unassembled WGS sequence"/>
</dbReference>
<sequence length="133" mass="13722">MPISGEHIVVKAHEIQLLDDSGQEQARLGATGNGVALTMGRAGSGPQLWLGADAGGDAALRLFDRDTGAKRVEISLDAKGTHVFLAGEGGQQSYLFLKNGGPTGVVLTDQAGKRRAQIMVDAAGKPDISTDPS</sequence>
<protein>
    <submittedName>
        <fullName evidence="1">Uncharacterized protein</fullName>
    </submittedName>
</protein>
<name>A0ABW0Q8Y5_9BURK</name>
<organism evidence="1 2">
    <name type="scientific">Polaromonas jejuensis</name>
    <dbReference type="NCBI Taxonomy" id="457502"/>
    <lineage>
        <taxon>Bacteria</taxon>
        <taxon>Pseudomonadati</taxon>
        <taxon>Pseudomonadota</taxon>
        <taxon>Betaproteobacteria</taxon>
        <taxon>Burkholderiales</taxon>
        <taxon>Comamonadaceae</taxon>
        <taxon>Polaromonas</taxon>
    </lineage>
</organism>
<dbReference type="EMBL" id="JBHSMX010000011">
    <property type="protein sequence ID" value="MFC5520780.1"/>
    <property type="molecule type" value="Genomic_DNA"/>
</dbReference>
<proteinExistence type="predicted"/>
<reference evidence="2" key="1">
    <citation type="journal article" date="2019" name="Int. J. Syst. Evol. Microbiol.">
        <title>The Global Catalogue of Microorganisms (GCM) 10K type strain sequencing project: providing services to taxonomists for standard genome sequencing and annotation.</title>
        <authorList>
            <consortium name="The Broad Institute Genomics Platform"/>
            <consortium name="The Broad Institute Genome Sequencing Center for Infectious Disease"/>
            <person name="Wu L."/>
            <person name="Ma J."/>
        </authorList>
    </citation>
    <scope>NUCLEOTIDE SEQUENCE [LARGE SCALE GENOMIC DNA]</scope>
    <source>
        <strain evidence="2">CGMCC 4.7277</strain>
    </source>
</reference>
<dbReference type="RefSeq" id="WP_068831123.1">
    <property type="nucleotide sequence ID" value="NZ_JBHSMX010000011.1"/>
</dbReference>